<gene>
    <name evidence="2" type="ORF">SAMN04488516_102327</name>
</gene>
<dbReference type="GO" id="GO:0042781">
    <property type="term" value="F:3'-tRNA processing endoribonuclease activity"/>
    <property type="evidence" value="ECO:0007669"/>
    <property type="project" value="TreeGrafter"/>
</dbReference>
<dbReference type="STRING" id="206665.SAMN04488516_102327"/>
<feature type="domain" description="Metallo-beta-lactamase" evidence="1">
    <location>
        <begin position="17"/>
        <end position="214"/>
    </location>
</feature>
<dbReference type="Proteomes" id="UP000199602">
    <property type="component" value="Unassembled WGS sequence"/>
</dbReference>
<dbReference type="SUPFAM" id="SSF56281">
    <property type="entry name" value="Metallo-hydrolase/oxidoreductase"/>
    <property type="match status" value="1"/>
</dbReference>
<dbReference type="CDD" id="cd16272">
    <property type="entry name" value="RNaseZ_MBL-fold"/>
    <property type="match status" value="1"/>
</dbReference>
<reference evidence="2 3" key="1">
    <citation type="submission" date="2016-10" db="EMBL/GenBank/DDBJ databases">
        <authorList>
            <person name="de Groot N.N."/>
        </authorList>
    </citation>
    <scope>NUCLEOTIDE SEQUENCE [LARGE SCALE GENOMIC DNA]</scope>
    <source>
        <strain evidence="2 3">DSM 15269</strain>
    </source>
</reference>
<dbReference type="PANTHER" id="PTHR46018:SF2">
    <property type="entry name" value="ZINC PHOSPHODIESTERASE ELAC PROTEIN 1"/>
    <property type="match status" value="1"/>
</dbReference>
<dbReference type="AlphaFoldDB" id="A0A1H0BXI4"/>
<name>A0A1H0BXI4_9BACT</name>
<dbReference type="InterPro" id="IPR036866">
    <property type="entry name" value="RibonucZ/Hydroxyglut_hydro"/>
</dbReference>
<dbReference type="RefSeq" id="WP_092063772.1">
    <property type="nucleotide sequence ID" value="NZ_FNIN01000002.1"/>
</dbReference>
<accession>A0A1H0BXI4</accession>
<dbReference type="InterPro" id="IPR001279">
    <property type="entry name" value="Metallo-B-lactamas"/>
</dbReference>
<organism evidence="2 3">
    <name type="scientific">Desulfonauticus submarinus</name>
    <dbReference type="NCBI Taxonomy" id="206665"/>
    <lineage>
        <taxon>Bacteria</taxon>
        <taxon>Pseudomonadati</taxon>
        <taxon>Thermodesulfobacteriota</taxon>
        <taxon>Desulfovibrionia</taxon>
        <taxon>Desulfovibrionales</taxon>
        <taxon>Desulfonauticaceae</taxon>
        <taxon>Desulfonauticus</taxon>
    </lineage>
</organism>
<dbReference type="SMART" id="SM00849">
    <property type="entry name" value="Lactamase_B"/>
    <property type="match status" value="1"/>
</dbReference>
<protein>
    <submittedName>
        <fullName evidence="2">Ribonuclease BN, tRNA processing enzyme</fullName>
    </submittedName>
</protein>
<evidence type="ECO:0000313" key="3">
    <source>
        <dbReference type="Proteomes" id="UP000199602"/>
    </source>
</evidence>
<dbReference type="Pfam" id="PF23023">
    <property type="entry name" value="Anti-Pycsar_Apyc1"/>
    <property type="match status" value="1"/>
</dbReference>
<dbReference type="OrthoDB" id="9800940at2"/>
<sequence>MLIQFIGVGEAFDEQQNNTSIFIQTNNLSILLDCGFTAASSFWALNPKPLLLDALFISHLHGDHCFGVPHLLLRFYEHRRTKELHIIGSIGLKNHILQLMDMSYPNLKNKLTFSLIFHELNPDQTFNLKNTNLITLQTNHSIPCLGLGIENKGKKFYYSGDGVPSQTAIEFCNYAEFIVLETYKINENIPGHNSILNAFNIAKKTKCQQLALVHLNRNERQNLPKILELFQTTALKTKIVLPSAGSIFFV</sequence>
<evidence type="ECO:0000259" key="1">
    <source>
        <dbReference type="SMART" id="SM00849"/>
    </source>
</evidence>
<dbReference type="Gene3D" id="3.60.15.10">
    <property type="entry name" value="Ribonuclease Z/Hydroxyacylglutathione hydrolase-like"/>
    <property type="match status" value="1"/>
</dbReference>
<dbReference type="EMBL" id="FNIN01000002">
    <property type="protein sequence ID" value="SDN50285.1"/>
    <property type="molecule type" value="Genomic_DNA"/>
</dbReference>
<keyword evidence="3" id="KW-1185">Reference proteome</keyword>
<dbReference type="PANTHER" id="PTHR46018">
    <property type="entry name" value="ZINC PHOSPHODIESTERASE ELAC PROTEIN 1"/>
    <property type="match status" value="1"/>
</dbReference>
<evidence type="ECO:0000313" key="2">
    <source>
        <dbReference type="EMBL" id="SDN50285.1"/>
    </source>
</evidence>
<proteinExistence type="predicted"/>